<proteinExistence type="inferred from homology"/>
<sequence length="428" mass="45156">MNYNEITELLKIEVVPALGCTEPIAIAIATAKAASCLKNDVEKIELYLSTNIIKNAMSVGIPGTGANGIDIAAALGAVAGNADLKLEVLRDCTQEDVAKAKQMVQDNKVSVKKADRTEKLYIEAICTSGEETAKVVIKYKHTNITLIQVNGEIVYSNEETLEAPKEDGKEDKKKLTFSVAKIYEYATTVPFEDIKFLLDGAAMNSKVAEEGLKHEYGLKIGKTLMGQIEEGILSDDIMSFTMAFTAAGSDARMSGCPLPVMSSAGSGNQGLTAILPVVAVSKKINASDETLARGLAISHLITYYIKSHLGRLSALCGCGVAASIGASAAMTYMMGGKLENVCYTIKNMIGDVSGMICDGAKPGCALKLSTAVGSSVKSAILATHGIEISDKDGIVSKEADQSIRNLATLANSGMTNCDNVILDIMICK</sequence>
<comment type="caution">
    <text evidence="3">The sequence shown here is derived from an EMBL/GenBank/DDBJ whole genome shotgun (WGS) entry which is preliminary data.</text>
</comment>
<dbReference type="HAMAP" id="MF_01845">
    <property type="entry name" value="UPF0597"/>
    <property type="match status" value="1"/>
</dbReference>
<evidence type="ECO:0000259" key="2">
    <source>
        <dbReference type="Pfam" id="PF03313"/>
    </source>
</evidence>
<dbReference type="Pfam" id="PF03313">
    <property type="entry name" value="SDH_alpha"/>
    <property type="match status" value="1"/>
</dbReference>
<feature type="domain" description="Serine dehydratase-like alpha subunit" evidence="2">
    <location>
        <begin position="85"/>
        <end position="422"/>
    </location>
</feature>
<keyword evidence="4" id="KW-1185">Reference proteome</keyword>
<comment type="similarity">
    <text evidence="1">Belongs to the UPF0597 family.</text>
</comment>
<gene>
    <name evidence="3" type="ORF">G3M99_06795</name>
</gene>
<dbReference type="EMBL" id="JAAGPU010000009">
    <property type="protein sequence ID" value="NEU04572.1"/>
    <property type="molecule type" value="Genomic_DNA"/>
</dbReference>
<dbReference type="AlphaFoldDB" id="A0A6M0H4R6"/>
<dbReference type="InterPro" id="IPR021144">
    <property type="entry name" value="UPF0597"/>
</dbReference>
<protein>
    <recommendedName>
        <fullName evidence="1">UPF0597 protein G3M99_06795</fullName>
    </recommendedName>
</protein>
<reference evidence="3 4" key="1">
    <citation type="submission" date="2020-02" db="EMBL/GenBank/DDBJ databases">
        <title>Genome assembly of a novel Clostridium senegalense strain.</title>
        <authorList>
            <person name="Gupta T.B."/>
            <person name="Jauregui R."/>
            <person name="Maclean P."/>
            <person name="Nawarathana A."/>
            <person name="Brightwell G."/>
        </authorList>
    </citation>
    <scope>NUCLEOTIDE SEQUENCE [LARGE SCALE GENOMIC DNA]</scope>
    <source>
        <strain evidence="3 4">AGRFS4</strain>
    </source>
</reference>
<dbReference type="RefSeq" id="WP_199869623.1">
    <property type="nucleotide sequence ID" value="NZ_JAAGPU010000009.1"/>
</dbReference>
<evidence type="ECO:0000313" key="4">
    <source>
        <dbReference type="Proteomes" id="UP000481872"/>
    </source>
</evidence>
<dbReference type="PANTHER" id="PTHR30501">
    <property type="entry name" value="UPF0597 PROTEIN YHAM"/>
    <property type="match status" value="1"/>
</dbReference>
<organism evidence="3 4">
    <name type="scientific">Clostridium senegalense</name>
    <dbReference type="NCBI Taxonomy" id="1465809"/>
    <lineage>
        <taxon>Bacteria</taxon>
        <taxon>Bacillati</taxon>
        <taxon>Bacillota</taxon>
        <taxon>Clostridia</taxon>
        <taxon>Eubacteriales</taxon>
        <taxon>Clostridiaceae</taxon>
        <taxon>Clostridium</taxon>
    </lineage>
</organism>
<dbReference type="InterPro" id="IPR005130">
    <property type="entry name" value="Ser_deHydtase-like_asu"/>
</dbReference>
<accession>A0A6M0H4R6</accession>
<evidence type="ECO:0000313" key="3">
    <source>
        <dbReference type="EMBL" id="NEU04572.1"/>
    </source>
</evidence>
<dbReference type="PANTHER" id="PTHR30501:SF2">
    <property type="entry name" value="UPF0597 PROTEIN YHAM"/>
    <property type="match status" value="1"/>
</dbReference>
<name>A0A6M0H4R6_9CLOT</name>
<evidence type="ECO:0000256" key="1">
    <source>
        <dbReference type="HAMAP-Rule" id="MF_01845"/>
    </source>
</evidence>
<dbReference type="PIRSF" id="PIRSF006054">
    <property type="entry name" value="UCP006054"/>
    <property type="match status" value="1"/>
</dbReference>
<dbReference type="GO" id="GO:0080146">
    <property type="term" value="F:L-cysteine desulfhydrase activity"/>
    <property type="evidence" value="ECO:0007669"/>
    <property type="project" value="TreeGrafter"/>
</dbReference>
<dbReference type="GO" id="GO:0019450">
    <property type="term" value="P:L-cysteine catabolic process to pyruvate"/>
    <property type="evidence" value="ECO:0007669"/>
    <property type="project" value="TreeGrafter"/>
</dbReference>
<dbReference type="Proteomes" id="UP000481872">
    <property type="component" value="Unassembled WGS sequence"/>
</dbReference>